<feature type="binding site" evidence="14">
    <location>
        <position position="244"/>
    </location>
    <ligand>
        <name>ATP</name>
        <dbReference type="ChEBI" id="CHEBI:30616"/>
    </ligand>
</feature>
<dbReference type="SUPFAM" id="SSF117018">
    <property type="entry name" value="ATP-dependent DNA ligase DNA-binding domain"/>
    <property type="match status" value="1"/>
</dbReference>
<dbReference type="InterPro" id="IPR000977">
    <property type="entry name" value="DNA_ligase_ATP-dep"/>
</dbReference>
<dbReference type="HOGENOM" id="CLU_005138_6_0_2"/>
<dbReference type="NCBIfam" id="TIGR00574">
    <property type="entry name" value="dnl1"/>
    <property type="match status" value="1"/>
</dbReference>
<dbReference type="GO" id="GO:0071897">
    <property type="term" value="P:DNA biosynthetic process"/>
    <property type="evidence" value="ECO:0007669"/>
    <property type="project" value="InterPro"/>
</dbReference>
<dbReference type="GO" id="GO:0046872">
    <property type="term" value="F:metal ion binding"/>
    <property type="evidence" value="ECO:0007669"/>
    <property type="project" value="UniProtKB-KW"/>
</dbReference>
<dbReference type="CDD" id="cd07972">
    <property type="entry name" value="OBF_DNA_ligase_Arch_LigB"/>
    <property type="match status" value="1"/>
</dbReference>
<evidence type="ECO:0000256" key="1">
    <source>
        <dbReference type="ARBA" id="ARBA00007572"/>
    </source>
</evidence>
<feature type="domain" description="ATP-dependent DNA ligase family profile" evidence="16">
    <location>
        <begin position="333"/>
        <end position="446"/>
    </location>
</feature>
<evidence type="ECO:0000256" key="15">
    <source>
        <dbReference type="RuleBase" id="RU004196"/>
    </source>
</evidence>
<dbReference type="EMBL" id="CM001436">
    <property type="protein sequence ID" value="EHQ36899.1"/>
    <property type="molecule type" value="Genomic_DNA"/>
</dbReference>
<keyword evidence="11 14" id="KW-0233">DNA recombination</keyword>
<dbReference type="RefSeq" id="WP_004079618.1">
    <property type="nucleotide sequence ID" value="NZ_CM001436.1"/>
</dbReference>
<dbReference type="Pfam" id="PF01068">
    <property type="entry name" value="DNA_ligase_A_M"/>
    <property type="match status" value="1"/>
</dbReference>
<feature type="binding site" evidence="14">
    <location>
        <position position="266"/>
    </location>
    <ligand>
        <name>ATP</name>
        <dbReference type="ChEBI" id="CHEBI:30616"/>
    </ligand>
</feature>
<evidence type="ECO:0000259" key="16">
    <source>
        <dbReference type="PROSITE" id="PS50160"/>
    </source>
</evidence>
<dbReference type="InterPro" id="IPR016059">
    <property type="entry name" value="DNA_ligase_ATP-dep_CS"/>
</dbReference>
<keyword evidence="8 14" id="KW-0227">DNA damage</keyword>
<organism evidence="17 18">
    <name type="scientific">Methanoplanus limicola DSM 2279</name>
    <dbReference type="NCBI Taxonomy" id="937775"/>
    <lineage>
        <taxon>Archaea</taxon>
        <taxon>Methanobacteriati</taxon>
        <taxon>Methanobacteriota</taxon>
        <taxon>Stenosarchaea group</taxon>
        <taxon>Methanomicrobia</taxon>
        <taxon>Methanomicrobiales</taxon>
        <taxon>Methanomicrobiaceae</taxon>
        <taxon>Methanoplanus</taxon>
    </lineage>
</organism>
<keyword evidence="6 14" id="KW-0479">Metal-binding</keyword>
<keyword evidence="3 14" id="KW-0436">Ligase</keyword>
<dbReference type="GO" id="GO:0003677">
    <property type="term" value="F:DNA binding"/>
    <property type="evidence" value="ECO:0007669"/>
    <property type="project" value="InterPro"/>
</dbReference>
<proteinExistence type="inferred from homology"/>
<dbReference type="OrthoDB" id="31274at2157"/>
<keyword evidence="18" id="KW-1185">Reference proteome</keyword>
<evidence type="ECO:0000313" key="17">
    <source>
        <dbReference type="EMBL" id="EHQ36899.1"/>
    </source>
</evidence>
<keyword evidence="10 14" id="KW-0460">Magnesium</keyword>
<evidence type="ECO:0000256" key="13">
    <source>
        <dbReference type="ARBA" id="ARBA00023306"/>
    </source>
</evidence>
<dbReference type="InterPro" id="IPR012310">
    <property type="entry name" value="DNA_ligase_ATP-dep_cent"/>
</dbReference>
<dbReference type="Pfam" id="PF04679">
    <property type="entry name" value="DNA_ligase_A_C"/>
    <property type="match status" value="1"/>
</dbReference>
<evidence type="ECO:0000256" key="4">
    <source>
        <dbReference type="ARBA" id="ARBA00022618"/>
    </source>
</evidence>
<dbReference type="PANTHER" id="PTHR45674:SF7">
    <property type="entry name" value="DNA LIGASE"/>
    <property type="match status" value="1"/>
</dbReference>
<dbReference type="Gene3D" id="2.40.50.140">
    <property type="entry name" value="Nucleic acid-binding proteins"/>
    <property type="match status" value="1"/>
</dbReference>
<evidence type="ECO:0000256" key="2">
    <source>
        <dbReference type="ARBA" id="ARBA00013308"/>
    </source>
</evidence>
<dbReference type="Proteomes" id="UP000005741">
    <property type="component" value="Chromosome"/>
</dbReference>
<evidence type="ECO:0000256" key="11">
    <source>
        <dbReference type="ARBA" id="ARBA00023172"/>
    </source>
</evidence>
<keyword evidence="12 14" id="KW-0234">DNA repair</keyword>
<dbReference type="CDD" id="cd07901">
    <property type="entry name" value="Adenylation_DNA_ligase_Arch_LigB"/>
    <property type="match status" value="1"/>
</dbReference>
<comment type="function">
    <text evidence="14">DNA ligase that seals nicks in double-stranded DNA during DNA replication, DNA recombination and DNA repair.</text>
</comment>
<dbReference type="PATRIC" id="fig|937775.9.peg.3210"/>
<dbReference type="Gene3D" id="1.10.3260.10">
    <property type="entry name" value="DNA ligase, ATP-dependent, N-terminal domain"/>
    <property type="match status" value="1"/>
</dbReference>
<dbReference type="PANTHER" id="PTHR45674">
    <property type="entry name" value="DNA LIGASE 1/3 FAMILY MEMBER"/>
    <property type="match status" value="1"/>
</dbReference>
<feature type="active site" description="N6-AMP-lysine intermediate" evidence="14">
    <location>
        <position position="246"/>
    </location>
</feature>
<dbReference type="STRING" id="937775.Metlim_2865"/>
<keyword evidence="5 14" id="KW-0235">DNA replication</keyword>
<evidence type="ECO:0000313" key="18">
    <source>
        <dbReference type="Proteomes" id="UP000005741"/>
    </source>
</evidence>
<feature type="binding site" evidence="14">
    <location>
        <position position="295"/>
    </location>
    <ligand>
        <name>ATP</name>
        <dbReference type="ChEBI" id="CHEBI:30616"/>
    </ligand>
</feature>
<evidence type="ECO:0000256" key="5">
    <source>
        <dbReference type="ARBA" id="ARBA00022705"/>
    </source>
</evidence>
<gene>
    <name evidence="14" type="primary">lig</name>
    <name evidence="17" type="ORF">Metlim_2865</name>
</gene>
<dbReference type="Pfam" id="PF04675">
    <property type="entry name" value="DNA_ligase_A_N"/>
    <property type="match status" value="1"/>
</dbReference>
<dbReference type="InterPro" id="IPR036599">
    <property type="entry name" value="DNA_ligase_N_sf"/>
</dbReference>
<dbReference type="SUPFAM" id="SSF56091">
    <property type="entry name" value="DNA ligase/mRNA capping enzyme, catalytic domain"/>
    <property type="match status" value="1"/>
</dbReference>
<protein>
    <recommendedName>
        <fullName evidence="2 14">DNA ligase</fullName>
        <ecNumber evidence="14">6.5.1.1</ecNumber>
    </recommendedName>
    <alternativeName>
        <fullName evidence="14">Polydeoxyribonucleotide synthase [ATP]</fullName>
    </alternativeName>
</protein>
<dbReference type="GO" id="GO:0051301">
    <property type="term" value="P:cell division"/>
    <property type="evidence" value="ECO:0007669"/>
    <property type="project" value="UniProtKB-KW"/>
</dbReference>
<reference evidence="17 18" key="1">
    <citation type="submission" date="2011-10" db="EMBL/GenBank/DDBJ databases">
        <title>The Improved High-Quality Draft genome of Methanoplanus limicola DSM 2279.</title>
        <authorList>
            <consortium name="US DOE Joint Genome Institute (JGI-PGF)"/>
            <person name="Lucas S."/>
            <person name="Copeland A."/>
            <person name="Lapidus A."/>
            <person name="Glavina del Rio T."/>
            <person name="Dalin E."/>
            <person name="Tice H."/>
            <person name="Bruce D."/>
            <person name="Goodwin L."/>
            <person name="Pitluck S."/>
            <person name="Peters L."/>
            <person name="Mikhailova N."/>
            <person name="Lu M."/>
            <person name="Kyrpides N."/>
            <person name="Mavromatis K."/>
            <person name="Ivanova N."/>
            <person name="Markowitz V."/>
            <person name="Cheng J.-F."/>
            <person name="Hugenholtz P."/>
            <person name="Woyke T."/>
            <person name="Wu D."/>
            <person name="Wirth R."/>
            <person name="Brambilla E.-M."/>
            <person name="Klenk H.-P."/>
            <person name="Eisen J.A."/>
        </authorList>
    </citation>
    <scope>NUCLEOTIDE SEQUENCE [LARGE SCALE GENOMIC DNA]</scope>
    <source>
        <strain evidence="17 18">DSM 2279</strain>
    </source>
</reference>
<evidence type="ECO:0000256" key="6">
    <source>
        <dbReference type="ARBA" id="ARBA00022723"/>
    </source>
</evidence>
<feature type="binding site" evidence="14">
    <location>
        <position position="405"/>
    </location>
    <ligand>
        <name>ATP</name>
        <dbReference type="ChEBI" id="CHEBI:30616"/>
    </ligand>
</feature>
<comment type="catalytic activity">
    <reaction evidence="14">
        <text>ATP + (deoxyribonucleotide)n-3'-hydroxyl + 5'-phospho-(deoxyribonucleotide)m = (deoxyribonucleotide)n+m + AMP + diphosphate.</text>
        <dbReference type="EC" id="6.5.1.1"/>
    </reaction>
</comment>
<dbReference type="InterPro" id="IPR022865">
    <property type="entry name" value="DNA_ligae_ATP-dep_bac/arc"/>
</dbReference>
<dbReference type="GO" id="GO:0006273">
    <property type="term" value="P:lagging strand elongation"/>
    <property type="evidence" value="ECO:0007669"/>
    <property type="project" value="TreeGrafter"/>
</dbReference>
<name>H1YXG2_9EURY</name>
<dbReference type="GO" id="GO:0006281">
    <property type="term" value="P:DNA repair"/>
    <property type="evidence" value="ECO:0007669"/>
    <property type="project" value="UniProtKB-UniRule"/>
</dbReference>
<keyword evidence="4 14" id="KW-0132">Cell division</keyword>
<comment type="similarity">
    <text evidence="1 14 15">Belongs to the ATP-dependent DNA ligase family.</text>
</comment>
<feature type="binding site" evidence="14">
    <location>
        <position position="411"/>
    </location>
    <ligand>
        <name>ATP</name>
        <dbReference type="ChEBI" id="CHEBI:30616"/>
    </ligand>
</feature>
<dbReference type="PROSITE" id="PS00333">
    <property type="entry name" value="DNA_LIGASE_A2"/>
    <property type="match status" value="1"/>
</dbReference>
<sequence>MNFIDFSEFCDTLESISGRLEMIDLIAEKLPGLSDEDMPVFLRFITGRVFPDYSQDKIGIGPNHVYESVAYVIGKNRDYVIRKINTGGDVGKAVENLLAKKEQTSFFSDTLELSGVFSDFKAISEVKGSRSQKEKLKFVKRLFANAKPIEGRYLARIMLGEMRIGVGDGNVREAVAKAFSVPAALVEHAYQAVNDLGEVALLAKRGEKALEEVKIELFRPVKMMLAKQGTIAEMIREQGSIAAEFKYDGTRFQFHKRGDEFKIYSRKLEEVTDAMPDISELLMNCTEHDVILDGEIIAVKDGKPMPFQYVLKRFRRRHDIEAHVENIRLIPNVFDILLLDNESLIEKPFTGRRRILEENVREYIAPQIVSGDIAEVEEFYRDALDEGHEGIMVKSLSAAYTPGQRVREWIKIKPEVDTIDLAVIGAEWGEGKRAGLFGSFLLACRDENDELYPVSKVATGISDEMLALIYDSLKESVISESGKFVRFEPEIVFEVGYAEIQKSVNYESGYALRFPRFIRVRDDKGIDEIETISSINERFTVQNDKRGIK</sequence>
<keyword evidence="7 14" id="KW-0547">Nucleotide-binding</keyword>
<dbReference type="GO" id="GO:0006310">
    <property type="term" value="P:DNA recombination"/>
    <property type="evidence" value="ECO:0007669"/>
    <property type="project" value="UniProtKB-UniRule"/>
</dbReference>
<dbReference type="InParanoid" id="H1YXG2"/>
<dbReference type="FunFam" id="1.10.3260.10:FF:000007">
    <property type="entry name" value="DNA ligase"/>
    <property type="match status" value="1"/>
</dbReference>
<dbReference type="InterPro" id="IPR012308">
    <property type="entry name" value="DNA_ligase_ATP-dep_N"/>
</dbReference>
<dbReference type="InterPro" id="IPR012340">
    <property type="entry name" value="NA-bd_OB-fold"/>
</dbReference>
<evidence type="ECO:0000256" key="10">
    <source>
        <dbReference type="ARBA" id="ARBA00022842"/>
    </source>
</evidence>
<dbReference type="SUPFAM" id="SSF50249">
    <property type="entry name" value="Nucleic acid-binding proteins"/>
    <property type="match status" value="1"/>
</dbReference>
<dbReference type="FunCoup" id="H1YXG2">
    <property type="interactions" value="141"/>
</dbReference>
<evidence type="ECO:0000256" key="8">
    <source>
        <dbReference type="ARBA" id="ARBA00022763"/>
    </source>
</evidence>
<evidence type="ECO:0000256" key="7">
    <source>
        <dbReference type="ARBA" id="ARBA00022741"/>
    </source>
</evidence>
<dbReference type="HAMAP" id="MF_00407">
    <property type="entry name" value="DNA_ligase"/>
    <property type="match status" value="1"/>
</dbReference>
<dbReference type="Gene3D" id="3.30.470.30">
    <property type="entry name" value="DNA ligase/mRNA capping enzyme"/>
    <property type="match status" value="1"/>
</dbReference>
<dbReference type="InterPro" id="IPR012309">
    <property type="entry name" value="DNA_ligase_ATP-dep_C"/>
</dbReference>
<accession>H1YXG2</accession>
<keyword evidence="9 14" id="KW-0067">ATP-binding</keyword>
<evidence type="ECO:0000256" key="12">
    <source>
        <dbReference type="ARBA" id="ARBA00023204"/>
    </source>
</evidence>
<feature type="binding site" evidence="14">
    <location>
        <position position="251"/>
    </location>
    <ligand>
        <name>ATP</name>
        <dbReference type="ChEBI" id="CHEBI:30616"/>
    </ligand>
</feature>
<evidence type="ECO:0000256" key="14">
    <source>
        <dbReference type="HAMAP-Rule" id="MF_00407"/>
    </source>
</evidence>
<dbReference type="GO" id="GO:0005524">
    <property type="term" value="F:ATP binding"/>
    <property type="evidence" value="ECO:0007669"/>
    <property type="project" value="UniProtKB-UniRule"/>
</dbReference>
<dbReference type="AlphaFoldDB" id="H1YXG2"/>
<dbReference type="GO" id="GO:0003910">
    <property type="term" value="F:DNA ligase (ATP) activity"/>
    <property type="evidence" value="ECO:0007669"/>
    <property type="project" value="UniProtKB-UniRule"/>
</dbReference>
<keyword evidence="13 14" id="KW-0131">Cell cycle</keyword>
<dbReference type="InterPro" id="IPR050191">
    <property type="entry name" value="ATP-dep_DNA_ligase"/>
</dbReference>
<dbReference type="EC" id="6.5.1.1" evidence="14"/>
<evidence type="ECO:0000256" key="9">
    <source>
        <dbReference type="ARBA" id="ARBA00022840"/>
    </source>
</evidence>
<comment type="cofactor">
    <cofactor evidence="14">
        <name>Mg(2+)</name>
        <dbReference type="ChEBI" id="CHEBI:18420"/>
    </cofactor>
</comment>
<evidence type="ECO:0000256" key="3">
    <source>
        <dbReference type="ARBA" id="ARBA00022598"/>
    </source>
</evidence>
<feature type="binding site" evidence="14">
    <location>
        <position position="334"/>
    </location>
    <ligand>
        <name>ATP</name>
        <dbReference type="ChEBI" id="CHEBI:30616"/>
    </ligand>
</feature>
<dbReference type="PROSITE" id="PS50160">
    <property type="entry name" value="DNA_LIGASE_A3"/>
    <property type="match status" value="1"/>
</dbReference>